<name>A0A836C4V9_9CHLO</name>
<gene>
    <name evidence="4" type="ORF">HYH03_002909</name>
</gene>
<reference evidence="4" key="1">
    <citation type="journal article" date="2020" name="bioRxiv">
        <title>Comparative genomics of Chlamydomonas.</title>
        <authorList>
            <person name="Craig R.J."/>
            <person name="Hasan A.R."/>
            <person name="Ness R.W."/>
            <person name="Keightley P.D."/>
        </authorList>
    </citation>
    <scope>NUCLEOTIDE SEQUENCE</scope>
    <source>
        <strain evidence="4">CCAP 11/70</strain>
    </source>
</reference>
<feature type="compositionally biased region" description="Pro residues" evidence="3">
    <location>
        <begin position="37"/>
        <end position="53"/>
    </location>
</feature>
<proteinExistence type="inferred from homology"/>
<keyword evidence="5" id="KW-1185">Reference proteome</keyword>
<evidence type="ECO:0000256" key="2">
    <source>
        <dbReference type="RuleBase" id="RU363116"/>
    </source>
</evidence>
<dbReference type="Pfam" id="PF03803">
    <property type="entry name" value="Scramblase"/>
    <property type="match status" value="1"/>
</dbReference>
<feature type="compositionally biased region" description="Low complexity" evidence="3">
    <location>
        <begin position="8"/>
        <end position="36"/>
    </location>
</feature>
<accession>A0A836C4V9</accession>
<feature type="region of interest" description="Disordered" evidence="3">
    <location>
        <begin position="1"/>
        <end position="71"/>
    </location>
</feature>
<dbReference type="GO" id="GO:0017128">
    <property type="term" value="F:phospholipid scramblase activity"/>
    <property type="evidence" value="ECO:0007669"/>
    <property type="project" value="InterPro"/>
</dbReference>
<dbReference type="PANTHER" id="PTHR23248">
    <property type="entry name" value="PHOSPHOLIPID SCRAMBLASE-RELATED"/>
    <property type="match status" value="1"/>
</dbReference>
<dbReference type="PANTHER" id="PTHR23248:SF9">
    <property type="entry name" value="PHOSPHOLIPID SCRAMBLASE"/>
    <property type="match status" value="1"/>
</dbReference>
<dbReference type="AlphaFoldDB" id="A0A836C4V9"/>
<evidence type="ECO:0000256" key="3">
    <source>
        <dbReference type="SAM" id="MobiDB-lite"/>
    </source>
</evidence>
<protein>
    <recommendedName>
        <fullName evidence="2">Phospholipid scramblase</fullName>
    </recommendedName>
</protein>
<comment type="caution">
    <text evidence="4">The sequence shown here is derived from an EMBL/GenBank/DDBJ whole genome shotgun (WGS) entry which is preliminary data.</text>
</comment>
<evidence type="ECO:0000313" key="4">
    <source>
        <dbReference type="EMBL" id="KAG2499333.1"/>
    </source>
</evidence>
<dbReference type="Proteomes" id="UP000612055">
    <property type="component" value="Unassembled WGS sequence"/>
</dbReference>
<sequence length="368" mass="38723">MPPPPSAYPYQPNGGYPPTSSPTATSPTSYAPQPMASAPPPQYAAAPAAPPSAYPVAPTAAPSPPAYAAPTAAAAGAPMPMPPYAAPGAQAMDSSGIPLTGVRGVVVQEATQIVDAVMEAVGGPYEAANKYKVLPIPADKRLAVEHGDPGWLPTRAELDALSPLAMAVEKSSCLLRMCLACWGGLNLRALELHFTNPSGQPVFRADRPCRCGAGCCCPLEMTMYDGQGRMLGMVEEKCEGCCWEQCCLCTYTHNVLVGGSRQSLVHKYSLVNASCCCGRVSNCCGATCCKPNFFIDVTDPQGRLVAAAYKTYGGEGGCSAMCRCCFEFNQYVLPFPKDATQQDRLLLLLGLLSIEYAYHSRQGGEGDD</sequence>
<dbReference type="GO" id="GO:0005886">
    <property type="term" value="C:plasma membrane"/>
    <property type="evidence" value="ECO:0007669"/>
    <property type="project" value="TreeGrafter"/>
</dbReference>
<dbReference type="InterPro" id="IPR005552">
    <property type="entry name" value="Scramblase"/>
</dbReference>
<dbReference type="EMBL" id="JAEHOE010000007">
    <property type="protein sequence ID" value="KAG2499333.1"/>
    <property type="molecule type" value="Genomic_DNA"/>
</dbReference>
<evidence type="ECO:0000313" key="5">
    <source>
        <dbReference type="Proteomes" id="UP000612055"/>
    </source>
</evidence>
<dbReference type="OrthoDB" id="444338at2759"/>
<comment type="similarity">
    <text evidence="1 2">Belongs to the phospholipid scramblase family.</text>
</comment>
<organism evidence="4 5">
    <name type="scientific">Edaphochlamys debaryana</name>
    <dbReference type="NCBI Taxonomy" id="47281"/>
    <lineage>
        <taxon>Eukaryota</taxon>
        <taxon>Viridiplantae</taxon>
        <taxon>Chlorophyta</taxon>
        <taxon>core chlorophytes</taxon>
        <taxon>Chlorophyceae</taxon>
        <taxon>CS clade</taxon>
        <taxon>Chlamydomonadales</taxon>
        <taxon>Chlamydomonadales incertae sedis</taxon>
        <taxon>Edaphochlamys</taxon>
    </lineage>
</organism>
<evidence type="ECO:0000256" key="1">
    <source>
        <dbReference type="ARBA" id="ARBA00005350"/>
    </source>
</evidence>